<evidence type="ECO:0000313" key="5">
    <source>
        <dbReference type="EMBL" id="OXU28515.1"/>
    </source>
</evidence>
<feature type="signal peptide" evidence="4">
    <location>
        <begin position="1"/>
        <end position="28"/>
    </location>
</feature>
<name>A0A232FCW1_9HYME</name>
<proteinExistence type="inferred from homology"/>
<dbReference type="PANTHER" id="PTHR10858:SF23">
    <property type="entry name" value="DEOXYRIBONUCLEASE II"/>
    <property type="match status" value="1"/>
</dbReference>
<evidence type="ECO:0000256" key="3">
    <source>
        <dbReference type="SAM" id="MobiDB-lite"/>
    </source>
</evidence>
<dbReference type="Proteomes" id="UP000215335">
    <property type="component" value="Unassembled WGS sequence"/>
</dbReference>
<dbReference type="OrthoDB" id="10261598at2759"/>
<evidence type="ECO:0000256" key="1">
    <source>
        <dbReference type="ARBA" id="ARBA00007527"/>
    </source>
</evidence>
<dbReference type="Pfam" id="PF03265">
    <property type="entry name" value="DNase_II"/>
    <property type="match status" value="1"/>
</dbReference>
<comment type="similarity">
    <text evidence="1">Belongs to the DNase II family.</text>
</comment>
<comment type="caution">
    <text evidence="5">The sequence shown here is derived from an EMBL/GenBank/DDBJ whole genome shotgun (WGS) entry which is preliminary data.</text>
</comment>
<organism evidence="5 6">
    <name type="scientific">Trichomalopsis sarcophagae</name>
    <dbReference type="NCBI Taxonomy" id="543379"/>
    <lineage>
        <taxon>Eukaryota</taxon>
        <taxon>Metazoa</taxon>
        <taxon>Ecdysozoa</taxon>
        <taxon>Arthropoda</taxon>
        <taxon>Hexapoda</taxon>
        <taxon>Insecta</taxon>
        <taxon>Pterygota</taxon>
        <taxon>Neoptera</taxon>
        <taxon>Endopterygota</taxon>
        <taxon>Hymenoptera</taxon>
        <taxon>Apocrita</taxon>
        <taxon>Proctotrupomorpha</taxon>
        <taxon>Chalcidoidea</taxon>
        <taxon>Pteromalidae</taxon>
        <taxon>Pteromalinae</taxon>
        <taxon>Trichomalopsis</taxon>
    </lineage>
</organism>
<keyword evidence="4" id="KW-0732">Signal</keyword>
<dbReference type="AlphaFoldDB" id="A0A232FCW1"/>
<keyword evidence="6" id="KW-1185">Reference proteome</keyword>
<dbReference type="InterPro" id="IPR004947">
    <property type="entry name" value="DNase_II"/>
</dbReference>
<dbReference type="EMBL" id="NNAY01000421">
    <property type="protein sequence ID" value="OXU28515.1"/>
    <property type="molecule type" value="Genomic_DNA"/>
</dbReference>
<evidence type="ECO:0000256" key="2">
    <source>
        <dbReference type="ARBA" id="ARBA00022801"/>
    </source>
</evidence>
<gene>
    <name evidence="5" type="ORF">TSAR_007091</name>
</gene>
<feature type="chain" id="PRO_5013280168" evidence="4">
    <location>
        <begin position="29"/>
        <end position="405"/>
    </location>
</feature>
<accession>A0A232FCW1</accession>
<dbReference type="STRING" id="543379.A0A232FCW1"/>
<dbReference type="CDD" id="cd09120">
    <property type="entry name" value="PLDc_DNaseII_1"/>
    <property type="match status" value="1"/>
</dbReference>
<feature type="compositionally biased region" description="Polar residues" evidence="3">
    <location>
        <begin position="153"/>
        <end position="167"/>
    </location>
</feature>
<dbReference type="PANTHER" id="PTHR10858">
    <property type="entry name" value="DEOXYRIBONUCLEASE II"/>
    <property type="match status" value="1"/>
</dbReference>
<protein>
    <submittedName>
        <fullName evidence="5">Uncharacterized protein</fullName>
    </submittedName>
</protein>
<feature type="region of interest" description="Disordered" evidence="3">
    <location>
        <begin position="145"/>
        <end position="181"/>
    </location>
</feature>
<keyword evidence="2" id="KW-0378">Hydrolase</keyword>
<evidence type="ECO:0000313" key="6">
    <source>
        <dbReference type="Proteomes" id="UP000215335"/>
    </source>
</evidence>
<dbReference type="CDD" id="cd09121">
    <property type="entry name" value="PLDc_DNaseII_2"/>
    <property type="match status" value="1"/>
</dbReference>
<reference evidence="5 6" key="1">
    <citation type="journal article" date="2017" name="Curr. Biol.">
        <title>The Evolution of Venom by Co-option of Single-Copy Genes.</title>
        <authorList>
            <person name="Martinson E.O."/>
            <person name="Mrinalini"/>
            <person name="Kelkar Y.D."/>
            <person name="Chang C.H."/>
            <person name="Werren J.H."/>
        </authorList>
    </citation>
    <scope>NUCLEOTIDE SEQUENCE [LARGE SCALE GENOMIC DNA]</scope>
    <source>
        <strain evidence="5 6">Alberta</strain>
        <tissue evidence="5">Whole body</tissue>
    </source>
</reference>
<dbReference type="GO" id="GO:0006309">
    <property type="term" value="P:apoptotic DNA fragmentation"/>
    <property type="evidence" value="ECO:0007669"/>
    <property type="project" value="TreeGrafter"/>
</dbReference>
<sequence length="405" mass="45457">MTTIKTNACISTLFCIIVVLSTSVRVSSLQCKGEQNQNVDWFVLYKLPRLSDSGNHLIKEGVAYLYMDSESFAKGWTLSEKDITSNDSIPANTLAPFYNDKIAGDLFWVMYNDQPPNQPAKLNNGHTKGVVIAGETEGFWLIHSVPNFPPEPNTGNETRRSNSNKTENGSEEATSKDIPKGIYAYPSSGKVNGQSFLCISTNEANLNTIGKQLMYNQIIVYRRNLPDSLSNKYSVLTDAANQVRIKKAPYNSKINLYSTSGMEFTSFAKSSKWQKDLYDDFVAPQLDTDLYTETWMNGRGKLPSECNKTRVMNIRAISLQKANVEFHSSRDHSKWAVSADEKKKAHWVCIGDINRADTQFERGGGTVCLNVPDVWKNYKDSVEDVEPCPKPKSKGFIDRVKSWFG</sequence>
<evidence type="ECO:0000256" key="4">
    <source>
        <dbReference type="SAM" id="SignalP"/>
    </source>
</evidence>
<dbReference type="GO" id="GO:0004531">
    <property type="term" value="F:deoxyribonuclease II activity"/>
    <property type="evidence" value="ECO:0007669"/>
    <property type="project" value="InterPro"/>
</dbReference>